<dbReference type="Proteomes" id="UP000807159">
    <property type="component" value="Chromosome 4"/>
</dbReference>
<comment type="caution">
    <text evidence="3">The sequence shown here is derived from an EMBL/GenBank/DDBJ whole genome shotgun (WGS) entry which is preliminary data.</text>
</comment>
<feature type="compositionally biased region" description="Low complexity" evidence="2">
    <location>
        <begin position="39"/>
        <end position="53"/>
    </location>
</feature>
<evidence type="ECO:0000313" key="3">
    <source>
        <dbReference type="EMBL" id="KAH8510143.1"/>
    </source>
</evidence>
<evidence type="ECO:0000256" key="2">
    <source>
        <dbReference type="SAM" id="MobiDB-lite"/>
    </source>
</evidence>
<reference evidence="3" key="1">
    <citation type="journal article" date="2021" name="J. Hered.">
        <title>Genome Assembly of Salicaceae Populus deltoides (Eastern Cottonwood) I-69 Based on Nanopore Sequencing and Hi-C Technologies.</title>
        <authorList>
            <person name="Bai S."/>
            <person name="Wu H."/>
            <person name="Zhang J."/>
            <person name="Pan Z."/>
            <person name="Zhao W."/>
            <person name="Li Z."/>
            <person name="Tong C."/>
        </authorList>
    </citation>
    <scope>NUCLEOTIDE SEQUENCE</scope>
    <source>
        <tissue evidence="3">Leaf</tissue>
    </source>
</reference>
<feature type="coiled-coil region" evidence="1">
    <location>
        <begin position="86"/>
        <end position="113"/>
    </location>
</feature>
<name>A0A8T2YYC0_POPDE</name>
<keyword evidence="4" id="KW-1185">Reference proteome</keyword>
<sequence>MENEVLEFDIGLGSGADDDDDDDAVDIDIDDDLPSTPPHHLTTSHNSASTSATRIYLPEGDSASSGIRANYTSGNHLGISGQPLSEEDMDKKIQELRDELEYANRKCEVYRANLLSVLKDIEDHKLQLSIKVQSIKISMKGSI</sequence>
<evidence type="ECO:0000313" key="4">
    <source>
        <dbReference type="Proteomes" id="UP000807159"/>
    </source>
</evidence>
<proteinExistence type="predicted"/>
<feature type="compositionally biased region" description="Acidic residues" evidence="2">
    <location>
        <begin position="16"/>
        <end position="33"/>
    </location>
</feature>
<evidence type="ECO:0000256" key="1">
    <source>
        <dbReference type="SAM" id="Coils"/>
    </source>
</evidence>
<organism evidence="3 4">
    <name type="scientific">Populus deltoides</name>
    <name type="common">Eastern poplar</name>
    <name type="synonym">Eastern cottonwood</name>
    <dbReference type="NCBI Taxonomy" id="3696"/>
    <lineage>
        <taxon>Eukaryota</taxon>
        <taxon>Viridiplantae</taxon>
        <taxon>Streptophyta</taxon>
        <taxon>Embryophyta</taxon>
        <taxon>Tracheophyta</taxon>
        <taxon>Spermatophyta</taxon>
        <taxon>Magnoliopsida</taxon>
        <taxon>eudicotyledons</taxon>
        <taxon>Gunneridae</taxon>
        <taxon>Pentapetalae</taxon>
        <taxon>rosids</taxon>
        <taxon>fabids</taxon>
        <taxon>Malpighiales</taxon>
        <taxon>Salicaceae</taxon>
        <taxon>Saliceae</taxon>
        <taxon>Populus</taxon>
    </lineage>
</organism>
<gene>
    <name evidence="3" type="ORF">H0E87_007895</name>
</gene>
<dbReference type="AlphaFoldDB" id="A0A8T2YYC0"/>
<dbReference type="EMBL" id="JACEGQ020000004">
    <property type="protein sequence ID" value="KAH8510143.1"/>
    <property type="molecule type" value="Genomic_DNA"/>
</dbReference>
<accession>A0A8T2YYC0</accession>
<protein>
    <submittedName>
        <fullName evidence="3">Uncharacterized protein</fullName>
    </submittedName>
</protein>
<feature type="region of interest" description="Disordered" evidence="2">
    <location>
        <begin position="1"/>
        <end position="54"/>
    </location>
</feature>
<keyword evidence="1" id="KW-0175">Coiled coil</keyword>